<protein>
    <submittedName>
        <fullName evidence="5">HxlR family transcriptional regulator</fullName>
    </submittedName>
</protein>
<dbReference type="OrthoDB" id="9800350at2"/>
<reference evidence="5 6" key="1">
    <citation type="submission" date="2018-05" db="EMBL/GenBank/DDBJ databases">
        <title>Genomic Encyclopedia of Type Strains, Phase IV (KMG-IV): sequencing the most valuable type-strain genomes for metagenomic binning, comparative biology and taxonomic classification.</title>
        <authorList>
            <person name="Goeker M."/>
        </authorList>
    </citation>
    <scope>NUCLEOTIDE SEQUENCE [LARGE SCALE GENOMIC DNA]</scope>
    <source>
        <strain evidence="5 6">DSM 103371</strain>
    </source>
</reference>
<dbReference type="Pfam" id="PF01638">
    <property type="entry name" value="HxlR"/>
    <property type="match status" value="1"/>
</dbReference>
<dbReference type="RefSeq" id="WP_109760251.1">
    <property type="nucleotide sequence ID" value="NZ_QGGV01000008.1"/>
</dbReference>
<evidence type="ECO:0000313" key="5">
    <source>
        <dbReference type="EMBL" id="PWK55254.1"/>
    </source>
</evidence>
<keyword evidence="3" id="KW-0804">Transcription</keyword>
<evidence type="ECO:0000256" key="3">
    <source>
        <dbReference type="ARBA" id="ARBA00023163"/>
    </source>
</evidence>
<dbReference type="PANTHER" id="PTHR33204:SF39">
    <property type="entry name" value="TRANSCRIPTIONAL REGULATORY PROTEIN"/>
    <property type="match status" value="1"/>
</dbReference>
<dbReference type="InterPro" id="IPR036388">
    <property type="entry name" value="WH-like_DNA-bd_sf"/>
</dbReference>
<evidence type="ECO:0000256" key="1">
    <source>
        <dbReference type="ARBA" id="ARBA00023015"/>
    </source>
</evidence>
<dbReference type="Proteomes" id="UP000245390">
    <property type="component" value="Unassembled WGS sequence"/>
</dbReference>
<keyword evidence="2" id="KW-0238">DNA-binding</keyword>
<proteinExistence type="predicted"/>
<organism evidence="5 6">
    <name type="scientific">Silicimonas algicola</name>
    <dbReference type="NCBI Taxonomy" id="1826607"/>
    <lineage>
        <taxon>Bacteria</taxon>
        <taxon>Pseudomonadati</taxon>
        <taxon>Pseudomonadota</taxon>
        <taxon>Alphaproteobacteria</taxon>
        <taxon>Rhodobacterales</taxon>
        <taxon>Paracoccaceae</taxon>
    </lineage>
</organism>
<dbReference type="SUPFAM" id="SSF46785">
    <property type="entry name" value="Winged helix' DNA-binding domain"/>
    <property type="match status" value="1"/>
</dbReference>
<dbReference type="KEGG" id="salo:EF888_06615"/>
<dbReference type="PANTHER" id="PTHR33204">
    <property type="entry name" value="TRANSCRIPTIONAL REGULATOR, MARR FAMILY"/>
    <property type="match status" value="1"/>
</dbReference>
<evidence type="ECO:0000259" key="4">
    <source>
        <dbReference type="PROSITE" id="PS51118"/>
    </source>
</evidence>
<dbReference type="PROSITE" id="PS51118">
    <property type="entry name" value="HTH_HXLR"/>
    <property type="match status" value="1"/>
</dbReference>
<dbReference type="Gene3D" id="1.10.10.10">
    <property type="entry name" value="Winged helix-like DNA-binding domain superfamily/Winged helix DNA-binding domain"/>
    <property type="match status" value="1"/>
</dbReference>
<keyword evidence="6" id="KW-1185">Reference proteome</keyword>
<sequence length="126" mass="13968">MRQGHANETCQTISELLSRVGDKWTIQIIRALSAGPMRFNALRREITDISQKMLASTLRNLERDGFVSRSVEPTKPPSVTYALTELGEDLQRPVFALAQWTGENAQRIHAARAAYDVTQAGGRDAA</sequence>
<accession>A0A316G2T1</accession>
<dbReference type="EMBL" id="QGGV01000008">
    <property type="protein sequence ID" value="PWK55254.1"/>
    <property type="molecule type" value="Genomic_DNA"/>
</dbReference>
<dbReference type="InterPro" id="IPR036390">
    <property type="entry name" value="WH_DNA-bd_sf"/>
</dbReference>
<feature type="domain" description="HTH hxlR-type" evidence="4">
    <location>
        <begin position="10"/>
        <end position="109"/>
    </location>
</feature>
<dbReference type="InterPro" id="IPR002577">
    <property type="entry name" value="HTH_HxlR"/>
</dbReference>
<dbReference type="GO" id="GO:0003677">
    <property type="term" value="F:DNA binding"/>
    <property type="evidence" value="ECO:0007669"/>
    <property type="project" value="UniProtKB-KW"/>
</dbReference>
<keyword evidence="1" id="KW-0805">Transcription regulation</keyword>
<dbReference type="AlphaFoldDB" id="A0A316G2T1"/>
<comment type="caution">
    <text evidence="5">The sequence shown here is derived from an EMBL/GenBank/DDBJ whole genome shotgun (WGS) entry which is preliminary data.</text>
</comment>
<evidence type="ECO:0000313" key="6">
    <source>
        <dbReference type="Proteomes" id="UP000245390"/>
    </source>
</evidence>
<gene>
    <name evidence="5" type="ORF">C8D95_108133</name>
</gene>
<evidence type="ECO:0000256" key="2">
    <source>
        <dbReference type="ARBA" id="ARBA00023125"/>
    </source>
</evidence>
<name>A0A316G2T1_9RHOB</name>